<evidence type="ECO:0000256" key="1">
    <source>
        <dbReference type="SAM" id="Coils"/>
    </source>
</evidence>
<evidence type="ECO:0000313" key="3">
    <source>
        <dbReference type="EMBL" id="CAI2199464.1"/>
    </source>
</evidence>
<keyword evidence="2" id="KW-0472">Membrane</keyword>
<keyword evidence="1" id="KW-0175">Coiled coil</keyword>
<comment type="caution">
    <text evidence="3">The sequence shown here is derived from an EMBL/GenBank/DDBJ whole genome shotgun (WGS) entry which is preliminary data.</text>
</comment>
<accession>A0A9W4XBE0</accession>
<keyword evidence="2" id="KW-1133">Transmembrane helix</keyword>
<dbReference type="EMBL" id="CAMKVN010021426">
    <property type="protein sequence ID" value="CAI2199464.1"/>
    <property type="molecule type" value="Genomic_DNA"/>
</dbReference>
<evidence type="ECO:0000313" key="4">
    <source>
        <dbReference type="Proteomes" id="UP001153678"/>
    </source>
</evidence>
<proteinExistence type="predicted"/>
<keyword evidence="2" id="KW-0812">Transmembrane</keyword>
<protein>
    <submittedName>
        <fullName evidence="3">16448_t:CDS:1</fullName>
    </submittedName>
</protein>
<feature type="non-terminal residue" evidence="3">
    <location>
        <position position="1"/>
    </location>
</feature>
<feature type="coiled-coil region" evidence="1">
    <location>
        <begin position="76"/>
        <end position="103"/>
    </location>
</feature>
<dbReference type="AlphaFoldDB" id="A0A9W4XBE0"/>
<dbReference type="Proteomes" id="UP001153678">
    <property type="component" value="Unassembled WGS sequence"/>
</dbReference>
<feature type="transmembrane region" description="Helical" evidence="2">
    <location>
        <begin position="120"/>
        <end position="139"/>
    </location>
</feature>
<evidence type="ECO:0000256" key="2">
    <source>
        <dbReference type="SAM" id="Phobius"/>
    </source>
</evidence>
<organism evidence="3 4">
    <name type="scientific">Funneliformis geosporum</name>
    <dbReference type="NCBI Taxonomy" id="1117311"/>
    <lineage>
        <taxon>Eukaryota</taxon>
        <taxon>Fungi</taxon>
        <taxon>Fungi incertae sedis</taxon>
        <taxon>Mucoromycota</taxon>
        <taxon>Glomeromycotina</taxon>
        <taxon>Glomeromycetes</taxon>
        <taxon>Glomerales</taxon>
        <taxon>Glomeraceae</taxon>
        <taxon>Funneliformis</taxon>
    </lineage>
</organism>
<dbReference type="OrthoDB" id="2445647at2759"/>
<reference evidence="3" key="1">
    <citation type="submission" date="2022-08" db="EMBL/GenBank/DDBJ databases">
        <authorList>
            <person name="Kallberg Y."/>
            <person name="Tangrot J."/>
            <person name="Rosling A."/>
        </authorList>
    </citation>
    <scope>NUCLEOTIDE SEQUENCE</scope>
    <source>
        <strain evidence="3">Wild A</strain>
    </source>
</reference>
<keyword evidence="4" id="KW-1185">Reference proteome</keyword>
<gene>
    <name evidence="3" type="ORF">FWILDA_LOCUS19087</name>
</gene>
<name>A0A9W4XBE0_9GLOM</name>
<sequence length="149" mass="16596">YGKMIAQIIRQKINEFKVEIAKLGEKINTKLARLENGEVTSDTEVRGIEEEISEEVSQEVANVEVNNLLIQAQNLLNGAADKLKSQLKEKNEVEQALRKLEIGSQNTNQPTKSGFSRPEVIIPVCLGLFMIVVVAALIIRNKKVSRGKK</sequence>